<name>A0A8S1NJN0_9CILI</name>
<dbReference type="InterPro" id="IPR045886">
    <property type="entry name" value="ThiF/MoeB/HesA"/>
</dbReference>
<dbReference type="Proteomes" id="UP000692954">
    <property type="component" value="Unassembled WGS sequence"/>
</dbReference>
<evidence type="ECO:0000256" key="1">
    <source>
        <dbReference type="SAM" id="Phobius"/>
    </source>
</evidence>
<organism evidence="3 4">
    <name type="scientific">Paramecium sonneborni</name>
    <dbReference type="NCBI Taxonomy" id="65129"/>
    <lineage>
        <taxon>Eukaryota</taxon>
        <taxon>Sar</taxon>
        <taxon>Alveolata</taxon>
        <taxon>Ciliophora</taxon>
        <taxon>Intramacronucleata</taxon>
        <taxon>Oligohymenophorea</taxon>
        <taxon>Peniculida</taxon>
        <taxon>Parameciidae</taxon>
        <taxon>Paramecium</taxon>
    </lineage>
</organism>
<keyword evidence="1" id="KW-1133">Transmembrane helix</keyword>
<keyword evidence="1" id="KW-0812">Transmembrane</keyword>
<gene>
    <name evidence="3" type="ORF">PSON_ATCC_30995.1.T0500223</name>
</gene>
<dbReference type="GO" id="GO:0019948">
    <property type="term" value="F:SUMO activating enzyme activity"/>
    <property type="evidence" value="ECO:0007669"/>
    <property type="project" value="TreeGrafter"/>
</dbReference>
<dbReference type="GO" id="GO:0005737">
    <property type="term" value="C:cytoplasm"/>
    <property type="evidence" value="ECO:0007669"/>
    <property type="project" value="TreeGrafter"/>
</dbReference>
<feature type="transmembrane region" description="Helical" evidence="1">
    <location>
        <begin position="273"/>
        <end position="295"/>
    </location>
</feature>
<reference evidence="3" key="1">
    <citation type="submission" date="2021-01" db="EMBL/GenBank/DDBJ databases">
        <authorList>
            <consortium name="Genoscope - CEA"/>
            <person name="William W."/>
        </authorList>
    </citation>
    <scope>NUCLEOTIDE SEQUENCE</scope>
</reference>
<dbReference type="OrthoDB" id="10252231at2759"/>
<dbReference type="PANTHER" id="PTHR10953:SF5">
    <property type="entry name" value="SUMO-ACTIVATING ENZYME SUBUNIT 2"/>
    <property type="match status" value="1"/>
</dbReference>
<dbReference type="InterPro" id="IPR000594">
    <property type="entry name" value="ThiF_NAD_FAD-bd"/>
</dbReference>
<evidence type="ECO:0000259" key="2">
    <source>
        <dbReference type="Pfam" id="PF00899"/>
    </source>
</evidence>
<dbReference type="EMBL" id="CAJJDN010000050">
    <property type="protein sequence ID" value="CAD8086854.1"/>
    <property type="molecule type" value="Genomic_DNA"/>
</dbReference>
<dbReference type="Pfam" id="PF00899">
    <property type="entry name" value="ThiF"/>
    <property type="match status" value="1"/>
</dbReference>
<sequence length="308" mass="36026">MDQYLMLLLIKSLEKYDVEFYTQFDFVLCALDNAQAREHLGRMCLNNKKIMVDAGTGGFSGQVIKRFLYQCNNCQPSKGAPQFAVCTIRASPSQPIHCVTYAMALYNLLFGPLDESNVLAGLLDIAQIQSCDKKDVELIKSLGIRTFNKLFYDEIKQGLKEYSKEEEPNAINQHKYPISFEDGMKNHEVYTTIDQSKMDQEDDKVQPFSYYVIKLEVWEERLFLQQQVQMLQLLLFKFLNVRKFQRRDGTNQEWNGFNQLMKSQLQHSQQNHIILVIIVVIEMFIYKYIVILIPLNLQQQYNRQKALV</sequence>
<dbReference type="PANTHER" id="PTHR10953">
    <property type="entry name" value="UBIQUITIN-ACTIVATING ENZYME E1"/>
    <property type="match status" value="1"/>
</dbReference>
<keyword evidence="4" id="KW-1185">Reference proteome</keyword>
<dbReference type="GO" id="GO:0031510">
    <property type="term" value="C:SUMO activating enzyme complex"/>
    <property type="evidence" value="ECO:0007669"/>
    <property type="project" value="TreeGrafter"/>
</dbReference>
<keyword evidence="1" id="KW-0472">Membrane</keyword>
<dbReference type="GO" id="GO:0016925">
    <property type="term" value="P:protein sumoylation"/>
    <property type="evidence" value="ECO:0007669"/>
    <property type="project" value="TreeGrafter"/>
</dbReference>
<feature type="domain" description="THIF-type NAD/FAD binding fold" evidence="2">
    <location>
        <begin position="18"/>
        <end position="109"/>
    </location>
</feature>
<evidence type="ECO:0000313" key="4">
    <source>
        <dbReference type="Proteomes" id="UP000692954"/>
    </source>
</evidence>
<protein>
    <recommendedName>
        <fullName evidence="2">THIF-type NAD/FAD binding fold domain-containing protein</fullName>
    </recommendedName>
</protein>
<accession>A0A8S1NJN0</accession>
<comment type="caution">
    <text evidence="3">The sequence shown here is derived from an EMBL/GenBank/DDBJ whole genome shotgun (WGS) entry which is preliminary data.</text>
</comment>
<proteinExistence type="predicted"/>
<evidence type="ECO:0000313" key="3">
    <source>
        <dbReference type="EMBL" id="CAD8086854.1"/>
    </source>
</evidence>
<dbReference type="AlphaFoldDB" id="A0A8S1NJN0"/>